<feature type="chain" id="PRO_5003658603" evidence="5">
    <location>
        <begin position="20"/>
        <end position="436"/>
    </location>
</feature>
<dbReference type="PANTHER" id="PTHR43649">
    <property type="entry name" value="ARABINOSE-BINDING PROTEIN-RELATED"/>
    <property type="match status" value="1"/>
</dbReference>
<evidence type="ECO:0000256" key="5">
    <source>
        <dbReference type="SAM" id="SignalP"/>
    </source>
</evidence>
<evidence type="ECO:0000256" key="1">
    <source>
        <dbReference type="ARBA" id="ARBA00004196"/>
    </source>
</evidence>
<gene>
    <name evidence="6" type="ORF">Theba_2482</name>
</gene>
<proteinExistence type="inferred from homology"/>
<dbReference type="AlphaFoldDB" id="I2F840"/>
<evidence type="ECO:0000313" key="7">
    <source>
        <dbReference type="Proteomes" id="UP000002881"/>
    </source>
</evidence>
<dbReference type="InterPro" id="IPR050490">
    <property type="entry name" value="Bact_solute-bd_prot1"/>
</dbReference>
<dbReference type="KEGG" id="mpg:Theba_2482"/>
<dbReference type="PANTHER" id="PTHR43649:SF31">
    <property type="entry name" value="SN-GLYCEROL-3-PHOSPHATE-BINDING PERIPLASMIC PROTEIN UGPB"/>
    <property type="match status" value="1"/>
</dbReference>
<keyword evidence="4 5" id="KW-0732">Signal</keyword>
<dbReference type="EMBL" id="CP003532">
    <property type="protein sequence ID" value="AFK08093.1"/>
    <property type="molecule type" value="Genomic_DNA"/>
</dbReference>
<comment type="similarity">
    <text evidence="2">Belongs to the bacterial solute-binding protein 1 family.</text>
</comment>
<dbReference type="InterPro" id="IPR006059">
    <property type="entry name" value="SBP"/>
</dbReference>
<keyword evidence="6" id="KW-0762">Sugar transport</keyword>
<dbReference type="SUPFAM" id="SSF53850">
    <property type="entry name" value="Periplasmic binding protein-like II"/>
    <property type="match status" value="1"/>
</dbReference>
<evidence type="ECO:0000256" key="4">
    <source>
        <dbReference type="ARBA" id="ARBA00022729"/>
    </source>
</evidence>
<dbReference type="STRING" id="660470.Theba_2482"/>
<protein>
    <submittedName>
        <fullName evidence="6">ABC-type sugar transport system, periplasmic component</fullName>
    </submittedName>
</protein>
<dbReference type="GO" id="GO:0030313">
    <property type="term" value="C:cell envelope"/>
    <property type="evidence" value="ECO:0007669"/>
    <property type="project" value="UniProtKB-SubCell"/>
</dbReference>
<dbReference type="Proteomes" id="UP000002881">
    <property type="component" value="Chromosome"/>
</dbReference>
<name>I2F840_9BACT</name>
<keyword evidence="7" id="KW-1185">Reference proteome</keyword>
<evidence type="ECO:0000313" key="6">
    <source>
        <dbReference type="EMBL" id="AFK08093.1"/>
    </source>
</evidence>
<comment type="subcellular location">
    <subcellularLocation>
        <location evidence="1">Cell envelope</location>
    </subcellularLocation>
</comment>
<sequence length="436" mass="48901" precursor="true">MKKLVMIGLVILLVTAAMAQAVTIVYANWNLSLDVEKKIVEEFMKTHPDIKVEFADLDYGKYEDSLIAAAAAGKLPDVIMIPNIPMALVNDWALDITAMTAKDAEWENIPAPLRGATVYNEKVFAVPSGFYMLGYFVNEDLFTNYNVPQLPYAPDWNTMLSAIRKLTIPRDGVLGIAEEVQIPEWFPATKDPALGYFTWDGEKYNLDHPAFIEGVKIAKQLFDGKFVFDSLPEEQKQQYNAGWYGDVWNQGKIAIRWSGTWDTTSFATLPFPSRFIGVPEGKVTIVGDFFIISKTTEYPEQAYEFAKYITFAKEGILKRLEIDTANQWTSLPLTTEQAVLDEYFKVKKLFPGIDEAFARISEGIVEGVKIVPGYIQSRWTAPTGIKVGDNDNASIGDVIWNSMRGNVNIADYAGQLNKLANEQYKNAIEKIAVMTD</sequence>
<dbReference type="GeneID" id="87108187"/>
<dbReference type="eggNOG" id="COG1653">
    <property type="taxonomic scope" value="Bacteria"/>
</dbReference>
<reference evidence="6 7" key="1">
    <citation type="journal article" date="2012" name="Genome Biol. Evol.">
        <title>Genome Sequence of the Mesophilic Thermotogales Bacterium Mesotoga prima MesG1.Ag.4.2 Reveals the Largest Thermotogales Genome To Date.</title>
        <authorList>
            <person name="Zhaxybayeva O."/>
            <person name="Swithers K.S."/>
            <person name="Foght J."/>
            <person name="Green A.G."/>
            <person name="Bruce D."/>
            <person name="Detter C."/>
            <person name="Han S."/>
            <person name="Teshima H."/>
            <person name="Han J."/>
            <person name="Woyke T."/>
            <person name="Pitluck S."/>
            <person name="Nolan M."/>
            <person name="Ivanova N."/>
            <person name="Pati A."/>
            <person name="Land M.L."/>
            <person name="Dlutek M."/>
            <person name="Doolittle W.F."/>
            <person name="Noll K.M."/>
            <person name="Nesbo C.L."/>
        </authorList>
    </citation>
    <scope>NUCLEOTIDE SEQUENCE [LARGE SCALE GENOMIC DNA]</scope>
    <source>
        <strain evidence="7">mesG1.Ag.4.2</strain>
    </source>
</reference>
<dbReference type="RefSeq" id="WP_014731825.1">
    <property type="nucleotide sequence ID" value="NC_017934.1"/>
</dbReference>
<dbReference type="Gene3D" id="3.40.190.10">
    <property type="entry name" value="Periplasmic binding protein-like II"/>
    <property type="match status" value="1"/>
</dbReference>
<evidence type="ECO:0000256" key="3">
    <source>
        <dbReference type="ARBA" id="ARBA00022448"/>
    </source>
</evidence>
<keyword evidence="3" id="KW-0813">Transport</keyword>
<dbReference type="HOGENOM" id="CLU_030564_0_0_0"/>
<evidence type="ECO:0000256" key="2">
    <source>
        <dbReference type="ARBA" id="ARBA00008520"/>
    </source>
</evidence>
<accession>I2F840</accession>
<organism evidence="6 7">
    <name type="scientific">Mesotoga prima MesG1.Ag.4.2</name>
    <dbReference type="NCBI Taxonomy" id="660470"/>
    <lineage>
        <taxon>Bacteria</taxon>
        <taxon>Thermotogati</taxon>
        <taxon>Thermotogota</taxon>
        <taxon>Thermotogae</taxon>
        <taxon>Kosmotogales</taxon>
        <taxon>Kosmotogaceae</taxon>
        <taxon>Mesotoga</taxon>
    </lineage>
</organism>
<feature type="signal peptide" evidence="5">
    <location>
        <begin position="1"/>
        <end position="19"/>
    </location>
</feature>
<dbReference type="Pfam" id="PF01547">
    <property type="entry name" value="SBP_bac_1"/>
    <property type="match status" value="1"/>
</dbReference>